<comment type="caution">
    <text evidence="3">The sequence shown here is derived from an EMBL/GenBank/DDBJ whole genome shotgun (WGS) entry which is preliminary data.</text>
</comment>
<dbReference type="AlphaFoldDB" id="A0A3N1D265"/>
<proteinExistence type="predicted"/>
<dbReference type="PROSITE" id="PS51257">
    <property type="entry name" value="PROKAR_LIPOPROTEIN"/>
    <property type="match status" value="1"/>
</dbReference>
<keyword evidence="4" id="KW-1185">Reference proteome</keyword>
<reference evidence="3 4" key="1">
    <citation type="submission" date="2018-11" db="EMBL/GenBank/DDBJ databases">
        <title>Sequencing the genomes of 1000 actinobacteria strains.</title>
        <authorList>
            <person name="Klenk H.-P."/>
        </authorList>
    </citation>
    <scope>NUCLEOTIDE SEQUENCE [LARGE SCALE GENOMIC DNA]</scope>
    <source>
        <strain evidence="3 4">DSM 44254</strain>
    </source>
</reference>
<evidence type="ECO:0008006" key="5">
    <source>
        <dbReference type="Google" id="ProtNLM"/>
    </source>
</evidence>
<keyword evidence="2" id="KW-0732">Signal</keyword>
<accession>A0A3N1D265</accession>
<evidence type="ECO:0000256" key="2">
    <source>
        <dbReference type="SAM" id="SignalP"/>
    </source>
</evidence>
<dbReference type="EMBL" id="RJKE01000001">
    <property type="protein sequence ID" value="ROO87168.1"/>
    <property type="molecule type" value="Genomic_DNA"/>
</dbReference>
<sequence>MSESMRPARVPRAGFAAAILLLTTASCTVSLPAEPVRPAPGTAEPTASAGASDTPGDILPSASGSDGGSALYLVGAVNYEAPDSALAVTCTVTQNGISMTGTAQAPDTTYTLKIDLVNEAVTVLLRVSAPSGVSSFTATGLDGQEELAVVNAKDKVAGLFGELQGTNGTSGTVKVGGGLVCP</sequence>
<evidence type="ECO:0000313" key="3">
    <source>
        <dbReference type="EMBL" id="ROO87168.1"/>
    </source>
</evidence>
<dbReference type="RefSeq" id="WP_148086063.1">
    <property type="nucleotide sequence ID" value="NZ_RJKE01000001.1"/>
</dbReference>
<protein>
    <recommendedName>
        <fullName evidence="5">Lipoprotein</fullName>
    </recommendedName>
</protein>
<dbReference type="Proteomes" id="UP000272400">
    <property type="component" value="Unassembled WGS sequence"/>
</dbReference>
<organism evidence="3 4">
    <name type="scientific">Actinocorallia herbida</name>
    <dbReference type="NCBI Taxonomy" id="58109"/>
    <lineage>
        <taxon>Bacteria</taxon>
        <taxon>Bacillati</taxon>
        <taxon>Actinomycetota</taxon>
        <taxon>Actinomycetes</taxon>
        <taxon>Streptosporangiales</taxon>
        <taxon>Thermomonosporaceae</taxon>
        <taxon>Actinocorallia</taxon>
    </lineage>
</organism>
<feature type="chain" id="PRO_5038503062" description="Lipoprotein" evidence="2">
    <location>
        <begin position="33"/>
        <end position="182"/>
    </location>
</feature>
<name>A0A3N1D265_9ACTN</name>
<gene>
    <name evidence="3" type="ORF">EDD29_4761</name>
</gene>
<feature type="signal peptide" evidence="2">
    <location>
        <begin position="1"/>
        <end position="32"/>
    </location>
</feature>
<evidence type="ECO:0000256" key="1">
    <source>
        <dbReference type="SAM" id="MobiDB-lite"/>
    </source>
</evidence>
<feature type="region of interest" description="Disordered" evidence="1">
    <location>
        <begin position="36"/>
        <end position="61"/>
    </location>
</feature>
<evidence type="ECO:0000313" key="4">
    <source>
        <dbReference type="Proteomes" id="UP000272400"/>
    </source>
</evidence>